<dbReference type="Proteomes" id="UP000254618">
    <property type="component" value="Unassembled WGS sequence"/>
</dbReference>
<sequence>MLIKNRVDENTASQRIAERLRLRLENRQVIVNRENYMKDDKRCDMVCSKLINGKRKLLPIEVKGQWHKEVYSAFENQLERLYTIHPDSDGQYLVLWFGADEKVAGIKSHGIHNAEALRIQIQEKMSEALRSRIDVFVLDLSVSPDK</sequence>
<dbReference type="EMBL" id="UGQF01000001">
    <property type="protein sequence ID" value="STZ03200.1"/>
    <property type="molecule type" value="Genomic_DNA"/>
</dbReference>
<dbReference type="AlphaFoldDB" id="A0A378QRX8"/>
<reference evidence="2 4" key="2">
    <citation type="submission" date="2018-06" db="EMBL/GenBank/DDBJ databases">
        <authorList>
            <consortium name="Pathogen Informatics"/>
            <person name="Doyle S."/>
        </authorList>
    </citation>
    <scope>NUCLEOTIDE SEQUENCE [LARGE SCALE GENOMIC DNA]</scope>
    <source>
        <strain evidence="2 4">NCTC11012</strain>
    </source>
</reference>
<evidence type="ECO:0000313" key="2">
    <source>
        <dbReference type="EMBL" id="STZ03200.1"/>
    </source>
</evidence>
<name>A0A378QRX8_9GAMM</name>
<proteinExistence type="predicted"/>
<reference evidence="1 3" key="1">
    <citation type="submission" date="2017-03" db="EMBL/GenBank/DDBJ databases">
        <title>Draft genome sequence of Moraxella equi CCUG 4950T type strain.</title>
        <authorList>
            <person name="Salva-Serra F."/>
            <person name="Engstrom-Jakobsson H."/>
            <person name="Thorell K."/>
            <person name="Jaen-Luchoro D."/>
            <person name="Gonzales-Siles L."/>
            <person name="Karlsson R."/>
            <person name="Yazdan S."/>
            <person name="Boulund F."/>
            <person name="Johnning A."/>
            <person name="Engstrand L."/>
            <person name="Kristiansson E."/>
            <person name="Moore E."/>
        </authorList>
    </citation>
    <scope>NUCLEOTIDE SEQUENCE [LARGE SCALE GENOMIC DNA]</scope>
    <source>
        <strain evidence="1 3">CCUG 4950</strain>
    </source>
</reference>
<evidence type="ECO:0000313" key="4">
    <source>
        <dbReference type="Proteomes" id="UP000254618"/>
    </source>
</evidence>
<evidence type="ECO:0000313" key="3">
    <source>
        <dbReference type="Proteomes" id="UP000190777"/>
    </source>
</evidence>
<dbReference type="EMBL" id="MXAP01000029">
    <property type="protein sequence ID" value="OPH39666.1"/>
    <property type="molecule type" value="Genomic_DNA"/>
</dbReference>
<evidence type="ECO:0000313" key="1">
    <source>
        <dbReference type="EMBL" id="OPH39666.1"/>
    </source>
</evidence>
<organism evidence="2 4">
    <name type="scientific">Moraxella equi</name>
    <dbReference type="NCBI Taxonomy" id="60442"/>
    <lineage>
        <taxon>Bacteria</taxon>
        <taxon>Pseudomonadati</taxon>
        <taxon>Pseudomonadota</taxon>
        <taxon>Gammaproteobacteria</taxon>
        <taxon>Moraxellales</taxon>
        <taxon>Moraxellaceae</taxon>
        <taxon>Moraxella</taxon>
    </lineage>
</organism>
<accession>A0A378QRX8</accession>
<dbReference type="Proteomes" id="UP000190777">
    <property type="component" value="Unassembled WGS sequence"/>
</dbReference>
<protein>
    <submittedName>
        <fullName evidence="2">Uncharacterized protein</fullName>
    </submittedName>
</protein>
<gene>
    <name evidence="1" type="ORF">B5J93_03260</name>
    <name evidence="2" type="ORF">NCTC11012_01435</name>
</gene>
<keyword evidence="3" id="KW-1185">Reference proteome</keyword>